<sequence>MSKRCCRGSGRSIFNARGTTSCRVRARLSGSRFVSGIGTRPPTGQGARSDIESRFPCAGPLLARKLDLDLIAEHYDGLPRLTGSLKFGHAAAALLVGKLSASGGRMRWPRRRKNMGRFDVRSTPPDTLRTRTIGIARQLNRSELVHALKRDLLYAHEGMVRARHLEGQAEQMWCPARAINEVIAWTTGYFGLPVEQMQREGRRVDDDALAHVSSAHSENINFFGTIEVDIDAELAHLGPTGYRPLRMRNTLFRCLAAGHTPHLSAYPEVRHVTVE</sequence>
<dbReference type="AlphaFoldDB" id="A0A291RLW9"/>
<evidence type="ECO:0000313" key="3">
    <source>
        <dbReference type="Proteomes" id="UP000221961"/>
    </source>
</evidence>
<dbReference type="EMBL" id="CP023778">
    <property type="protein sequence ID" value="ATL68092.1"/>
    <property type="molecule type" value="Genomic_DNA"/>
</dbReference>
<dbReference type="GO" id="GO:0004803">
    <property type="term" value="F:transposase activity"/>
    <property type="evidence" value="ECO:0007669"/>
    <property type="project" value="InterPro"/>
</dbReference>
<organism evidence="2 3">
    <name type="scientific">Nocardia terpenica</name>
    <dbReference type="NCBI Taxonomy" id="455432"/>
    <lineage>
        <taxon>Bacteria</taxon>
        <taxon>Bacillati</taxon>
        <taxon>Actinomycetota</taxon>
        <taxon>Actinomycetes</taxon>
        <taxon>Mycobacteriales</taxon>
        <taxon>Nocardiaceae</taxon>
        <taxon>Nocardia</taxon>
    </lineage>
</organism>
<dbReference type="KEGG" id="ntp:CRH09_19775"/>
<accession>A0A291RLW9</accession>
<name>A0A291RLW9_9NOCA</name>
<dbReference type="Proteomes" id="UP000221961">
    <property type="component" value="Chromosome"/>
</dbReference>
<feature type="domain" description="Tn3 transposase DDE" evidence="1">
    <location>
        <begin position="54"/>
        <end position="225"/>
    </location>
</feature>
<protein>
    <recommendedName>
        <fullName evidence="1">Tn3 transposase DDE domain-containing protein</fullName>
    </recommendedName>
</protein>
<dbReference type="GO" id="GO:0006313">
    <property type="term" value="P:DNA transposition"/>
    <property type="evidence" value="ECO:0007669"/>
    <property type="project" value="InterPro"/>
</dbReference>
<dbReference type="Pfam" id="PF01526">
    <property type="entry name" value="DDE_Tnp_Tn3"/>
    <property type="match status" value="1"/>
</dbReference>
<evidence type="ECO:0000313" key="2">
    <source>
        <dbReference type="EMBL" id="ATL68092.1"/>
    </source>
</evidence>
<proteinExistence type="predicted"/>
<gene>
    <name evidence="2" type="ORF">CRH09_19775</name>
</gene>
<dbReference type="InterPro" id="IPR002513">
    <property type="entry name" value="Tn3_Tnp_DDE_dom"/>
</dbReference>
<evidence type="ECO:0000259" key="1">
    <source>
        <dbReference type="Pfam" id="PF01526"/>
    </source>
</evidence>
<reference evidence="2 3" key="1">
    <citation type="submission" date="2017-10" db="EMBL/GenBank/DDBJ databases">
        <title>Comparative genomics between pathogenic Norcardia.</title>
        <authorList>
            <person name="Zeng L."/>
        </authorList>
    </citation>
    <scope>NUCLEOTIDE SEQUENCE [LARGE SCALE GENOMIC DNA]</scope>
    <source>
        <strain evidence="2 3">NC_YFY_NT001</strain>
    </source>
</reference>